<dbReference type="PANTHER" id="PTHR34473">
    <property type="entry name" value="UPF0699 TRANSMEMBRANE PROTEIN YDBS"/>
    <property type="match status" value="1"/>
</dbReference>
<protein>
    <submittedName>
        <fullName evidence="3">PH domain-containing protein</fullName>
    </submittedName>
</protein>
<dbReference type="PIRSF" id="PIRSF026631">
    <property type="entry name" value="UCP026631"/>
    <property type="match status" value="1"/>
</dbReference>
<keyword evidence="1" id="KW-0812">Transmembrane</keyword>
<feature type="transmembrane region" description="Helical" evidence="1">
    <location>
        <begin position="62"/>
        <end position="84"/>
    </location>
</feature>
<evidence type="ECO:0000313" key="4">
    <source>
        <dbReference type="Proteomes" id="UP001595478"/>
    </source>
</evidence>
<dbReference type="PANTHER" id="PTHR34473:SF2">
    <property type="entry name" value="UPF0699 TRANSMEMBRANE PROTEIN YDBT"/>
    <property type="match status" value="1"/>
</dbReference>
<comment type="caution">
    <text evidence="3">The sequence shown here is derived from an EMBL/GenBank/DDBJ whole genome shotgun (WGS) entry which is preliminary data.</text>
</comment>
<feature type="transmembrane region" description="Helical" evidence="1">
    <location>
        <begin position="26"/>
        <end position="50"/>
    </location>
</feature>
<sequence>MSNNEQGLSNTNKPLDDWSRVAPIGIAYFFFKSLFFFITNIAFYLIPALVLQSDKIKQHLDYVFLAVLCLLAVFMVFALFKYFFYTFKLSNDRIEIKQGVLRKTHLDLPFEKIQNVKIEQAFYYRFNDYATVELETAGSSQQEAKIVALKLHEAEALKARVLHTIKHRTDSNELSSLHAEQATSVDSDASEHILNTRSIGDLVIHGITNNRIWILLGAAAPFYNPIVENIGAIMEAIGFDIAGYLDYNSQSLGLFILHILSIVMVIMLAVVLLSVIGSIFVFYNYQLSKQGARYIKRSGLITKQEVSMKASRIQVAIQQQDWLDRIIGRANVKFAQNSTSQAGHNQGAQLNVASSLVVPSVTPTESDALIHDVFKQASINHRAYQHINPRYILRLLIFPVIPVCVLLFVVAYLASFNLIGWIIVSLVSVLLVGLSVLRWYRWGYDFSEDFVCIRKGLLGVDFSIFPLGKIQQTKVKQTVLMEAHKLASIQMVLASGAHSIPYLPDDVAIALMDRGLLIVEKDKPAWM</sequence>
<dbReference type="Proteomes" id="UP001595478">
    <property type="component" value="Unassembled WGS sequence"/>
</dbReference>
<accession>A0ABV7FVI9</accession>
<gene>
    <name evidence="3" type="ORF">ACFOHL_17180</name>
</gene>
<evidence type="ECO:0000259" key="2">
    <source>
        <dbReference type="Pfam" id="PF03703"/>
    </source>
</evidence>
<organism evidence="3 4">
    <name type="scientific">Agaribacter flavus</name>
    <dbReference type="NCBI Taxonomy" id="1902781"/>
    <lineage>
        <taxon>Bacteria</taxon>
        <taxon>Pseudomonadati</taxon>
        <taxon>Pseudomonadota</taxon>
        <taxon>Gammaproteobacteria</taxon>
        <taxon>Alteromonadales</taxon>
        <taxon>Alteromonadaceae</taxon>
        <taxon>Agaribacter</taxon>
    </lineage>
</organism>
<feature type="domain" description="YdbS-like PH" evidence="2">
    <location>
        <begin position="439"/>
        <end position="512"/>
    </location>
</feature>
<dbReference type="InterPro" id="IPR005182">
    <property type="entry name" value="YdbS-like_PH"/>
</dbReference>
<dbReference type="Pfam" id="PF03703">
    <property type="entry name" value="bPH_2"/>
    <property type="match status" value="2"/>
</dbReference>
<feature type="transmembrane region" description="Helical" evidence="1">
    <location>
        <begin position="391"/>
        <end position="413"/>
    </location>
</feature>
<evidence type="ECO:0000256" key="1">
    <source>
        <dbReference type="SAM" id="Phobius"/>
    </source>
</evidence>
<keyword evidence="1" id="KW-0472">Membrane</keyword>
<dbReference type="InterPro" id="IPR014529">
    <property type="entry name" value="UCP026631"/>
</dbReference>
<name>A0ABV7FVI9_9ALTE</name>
<dbReference type="RefSeq" id="WP_376921472.1">
    <property type="nucleotide sequence ID" value="NZ_JBHRSW010000049.1"/>
</dbReference>
<feature type="transmembrane region" description="Helical" evidence="1">
    <location>
        <begin position="419"/>
        <end position="440"/>
    </location>
</feature>
<keyword evidence="1" id="KW-1133">Transmembrane helix</keyword>
<reference evidence="4" key="1">
    <citation type="journal article" date="2019" name="Int. J. Syst. Evol. Microbiol.">
        <title>The Global Catalogue of Microorganisms (GCM) 10K type strain sequencing project: providing services to taxonomists for standard genome sequencing and annotation.</title>
        <authorList>
            <consortium name="The Broad Institute Genomics Platform"/>
            <consortium name="The Broad Institute Genome Sequencing Center for Infectious Disease"/>
            <person name="Wu L."/>
            <person name="Ma J."/>
        </authorList>
    </citation>
    <scope>NUCLEOTIDE SEQUENCE [LARGE SCALE GENOMIC DNA]</scope>
    <source>
        <strain evidence="4">KCTC 52473</strain>
    </source>
</reference>
<feature type="transmembrane region" description="Helical" evidence="1">
    <location>
        <begin position="255"/>
        <end position="283"/>
    </location>
</feature>
<evidence type="ECO:0000313" key="3">
    <source>
        <dbReference type="EMBL" id="MFC3123354.1"/>
    </source>
</evidence>
<feature type="domain" description="YdbS-like PH" evidence="2">
    <location>
        <begin position="82"/>
        <end position="159"/>
    </location>
</feature>
<dbReference type="EMBL" id="JBHRSW010000049">
    <property type="protein sequence ID" value="MFC3123354.1"/>
    <property type="molecule type" value="Genomic_DNA"/>
</dbReference>
<proteinExistence type="predicted"/>
<keyword evidence="4" id="KW-1185">Reference proteome</keyword>